<organism evidence="1 2">
    <name type="scientific">Paenochrobactrum glaciei</name>
    <dbReference type="NCBI Taxonomy" id="486407"/>
    <lineage>
        <taxon>Bacteria</taxon>
        <taxon>Pseudomonadati</taxon>
        <taxon>Pseudomonadota</taxon>
        <taxon>Alphaproteobacteria</taxon>
        <taxon>Hyphomicrobiales</taxon>
        <taxon>Brucellaceae</taxon>
        <taxon>Paenochrobactrum</taxon>
    </lineage>
</organism>
<reference evidence="2" key="1">
    <citation type="journal article" date="2019" name="Int. J. Syst. Evol. Microbiol.">
        <title>The Global Catalogue of Microorganisms (GCM) 10K type strain sequencing project: providing services to taxonomists for standard genome sequencing and annotation.</title>
        <authorList>
            <consortium name="The Broad Institute Genomics Platform"/>
            <consortium name="The Broad Institute Genome Sequencing Center for Infectious Disease"/>
            <person name="Wu L."/>
            <person name="Ma J."/>
        </authorList>
    </citation>
    <scope>NUCLEOTIDE SEQUENCE [LARGE SCALE GENOMIC DNA]</scope>
    <source>
        <strain evidence="2">JCM 15115</strain>
    </source>
</reference>
<evidence type="ECO:0000313" key="2">
    <source>
        <dbReference type="Proteomes" id="UP001424441"/>
    </source>
</evidence>
<dbReference type="RefSeq" id="WP_343808552.1">
    <property type="nucleotide sequence ID" value="NZ_BAAADE010000028.1"/>
</dbReference>
<dbReference type="EMBL" id="BAAADE010000028">
    <property type="protein sequence ID" value="GAA0616520.1"/>
    <property type="molecule type" value="Genomic_DNA"/>
</dbReference>
<comment type="caution">
    <text evidence="1">The sequence shown here is derived from an EMBL/GenBank/DDBJ whole genome shotgun (WGS) entry which is preliminary data.</text>
</comment>
<evidence type="ECO:0000313" key="1">
    <source>
        <dbReference type="EMBL" id="GAA0616520.1"/>
    </source>
</evidence>
<gene>
    <name evidence="1" type="ORF">GCM10008943_33980</name>
</gene>
<dbReference type="Proteomes" id="UP001424441">
    <property type="component" value="Unassembled WGS sequence"/>
</dbReference>
<proteinExistence type="predicted"/>
<keyword evidence="2" id="KW-1185">Reference proteome</keyword>
<accession>A0ABP3RY89</accession>
<sequence length="92" mass="10217">MISSDWRFIGNSSFWERHPNETYGKHYNGAVIVSIGDRNYCCGNADDYRSATALILDDLPETSMPNGTQLAPHVAIVRSAIDRTTQDLLKSA</sequence>
<protein>
    <submittedName>
        <fullName evidence="1">Uncharacterized protein</fullName>
    </submittedName>
</protein>
<name>A0ABP3RY89_9HYPH</name>